<protein>
    <submittedName>
        <fullName evidence="1">DUF4919 domain-containing protein</fullName>
    </submittedName>
</protein>
<sequence>MKRGFFFIYVIGFCLVLNAQKRDFESVKYNTIEKNIADEASNLFYPKLMKRFLESDSTFNLKEKRHLYYGYSFDENYSPYGSSDYSDSLRGVLKKEQLKTNDFKEIIRLGDSILKEEPFDLRTLNYQLYAYENLENRDKFKFRLNQMKVIIDAIISTGDGEKKKTAFYVLYTSHEYELLNILGLQFGGRQSLIEHYDYLTVAKNDHGIEGMYFEITPCLNSLAKSFRK</sequence>
<comment type="caution">
    <text evidence="1">The sequence shown here is derived from an EMBL/GenBank/DDBJ whole genome shotgun (WGS) entry which is preliminary data.</text>
</comment>
<dbReference type="EMBL" id="VSDQ01000679">
    <property type="protein sequence ID" value="TYA74878.1"/>
    <property type="molecule type" value="Genomic_DNA"/>
</dbReference>
<dbReference type="AlphaFoldDB" id="A0A5D0HU88"/>
<organism evidence="1 2">
    <name type="scientific">Seonamhaeicola marinus</name>
    <dbReference type="NCBI Taxonomy" id="1912246"/>
    <lineage>
        <taxon>Bacteria</taxon>
        <taxon>Pseudomonadati</taxon>
        <taxon>Bacteroidota</taxon>
        <taxon>Flavobacteriia</taxon>
        <taxon>Flavobacteriales</taxon>
        <taxon>Flavobacteriaceae</taxon>
    </lineage>
</organism>
<evidence type="ECO:0000313" key="1">
    <source>
        <dbReference type="EMBL" id="TYA74878.1"/>
    </source>
</evidence>
<dbReference type="Pfam" id="PF16266">
    <property type="entry name" value="DUF4919"/>
    <property type="match status" value="1"/>
</dbReference>
<proteinExistence type="predicted"/>
<reference evidence="1 2" key="1">
    <citation type="submission" date="2019-08" db="EMBL/GenBank/DDBJ databases">
        <title>Seonamhaeicola sediminis sp. nov., isolated from marine sediment.</title>
        <authorList>
            <person name="Cao W.R."/>
        </authorList>
    </citation>
    <scope>NUCLEOTIDE SEQUENCE [LARGE SCALE GENOMIC DNA]</scope>
    <source>
        <strain evidence="1 2">B011</strain>
    </source>
</reference>
<dbReference type="RefSeq" id="WP_148544122.1">
    <property type="nucleotide sequence ID" value="NZ_VSDQ01000679.1"/>
</dbReference>
<gene>
    <name evidence="1" type="ORF">FUA24_16375</name>
</gene>
<dbReference type="Proteomes" id="UP000323930">
    <property type="component" value="Unassembled WGS sequence"/>
</dbReference>
<dbReference type="OrthoDB" id="686440at2"/>
<accession>A0A5D0HU88</accession>
<name>A0A5D0HU88_9FLAO</name>
<keyword evidence="2" id="KW-1185">Reference proteome</keyword>
<dbReference type="InterPro" id="IPR032578">
    <property type="entry name" value="DUF4919"/>
</dbReference>
<evidence type="ECO:0000313" key="2">
    <source>
        <dbReference type="Proteomes" id="UP000323930"/>
    </source>
</evidence>